<dbReference type="PANTHER" id="PTHR33608">
    <property type="entry name" value="BLL2464 PROTEIN"/>
    <property type="match status" value="1"/>
</dbReference>
<accession>A0A4R2KPB5</accession>
<dbReference type="RefSeq" id="WP_132245325.1">
    <property type="nucleotide sequence ID" value="NZ_SLWV01000012.1"/>
</dbReference>
<dbReference type="EMBL" id="SLWV01000012">
    <property type="protein sequence ID" value="TCO74592.1"/>
    <property type="molecule type" value="Genomic_DNA"/>
</dbReference>
<dbReference type="Pfam" id="PF01882">
    <property type="entry name" value="DUF58"/>
    <property type="match status" value="1"/>
</dbReference>
<feature type="domain" description="DUF58" evidence="2">
    <location>
        <begin position="197"/>
        <end position="369"/>
    </location>
</feature>
<dbReference type="SUPFAM" id="SSF53300">
    <property type="entry name" value="vWA-like"/>
    <property type="match status" value="1"/>
</dbReference>
<proteinExistence type="predicted"/>
<feature type="transmembrane region" description="Helical" evidence="1">
    <location>
        <begin position="7"/>
        <end position="26"/>
    </location>
</feature>
<keyword evidence="1" id="KW-0812">Transmembrane</keyword>
<dbReference type="PANTHER" id="PTHR33608:SF3">
    <property type="entry name" value="SLR2013 PROTEIN"/>
    <property type="match status" value="1"/>
</dbReference>
<keyword evidence="1" id="KW-1133">Transmembrane helix</keyword>
<sequence length="436" mass="51218">MTITKKFILFSLLGIVFIGISLPFGIYFESFILYNTVLLLFTILDYFITPIKDSFEVERMGDHKLSLFEEESISIRIYNKSKLPAVIEVLHEFPGTFICKNNSQLERINPYSSCLFTFMITSNKRGAFLFDEIYIRRKGRLGLVKKDLLIKNSQEYKVYPSLKNLKKYHIMLKKDYFIHSGNKVIKRKSDGREFESLREYVRGDDIRKINWVKTARENKLMVNQYEPENNKHIYILLDTGRTMSYRVNAYSKLDLAINASVFLSDVVCYNKDQSGLMVFNTKVDAFVKPSKGNHHRNTILEALYHVEGTRLTSNYDEVLFYLNSKEKRRSLICIFTDMDTLQEVYYIEKGLEYITQKHEVILFLVKDEKLDKAIQIKINNQKDAFVKGMGYKMKNERKKIIKTIHRKGVTCIECDKEDIIYQAVNGYMRIKNKDAI</sequence>
<dbReference type="AlphaFoldDB" id="A0A4R2KPB5"/>
<evidence type="ECO:0000259" key="2">
    <source>
        <dbReference type="Pfam" id="PF01882"/>
    </source>
</evidence>
<dbReference type="Proteomes" id="UP000294919">
    <property type="component" value="Unassembled WGS sequence"/>
</dbReference>
<dbReference type="InterPro" id="IPR002881">
    <property type="entry name" value="DUF58"/>
</dbReference>
<gene>
    <name evidence="3" type="ORF">EV214_11271</name>
</gene>
<dbReference type="OrthoDB" id="9778037at2"/>
<comment type="caution">
    <text evidence="3">The sequence shown here is derived from an EMBL/GenBank/DDBJ whole genome shotgun (WGS) entry which is preliminary data.</text>
</comment>
<evidence type="ECO:0000313" key="4">
    <source>
        <dbReference type="Proteomes" id="UP000294919"/>
    </source>
</evidence>
<name>A0A4R2KPB5_9FIRM</name>
<dbReference type="InterPro" id="IPR036465">
    <property type="entry name" value="vWFA_dom_sf"/>
</dbReference>
<organism evidence="3 4">
    <name type="scientific">Marinisporobacter balticus</name>
    <dbReference type="NCBI Taxonomy" id="2018667"/>
    <lineage>
        <taxon>Bacteria</taxon>
        <taxon>Bacillati</taxon>
        <taxon>Bacillota</taxon>
        <taxon>Clostridia</taxon>
        <taxon>Peptostreptococcales</taxon>
        <taxon>Thermotaleaceae</taxon>
        <taxon>Marinisporobacter</taxon>
    </lineage>
</organism>
<keyword evidence="4" id="KW-1185">Reference proteome</keyword>
<reference evidence="3 4" key="1">
    <citation type="submission" date="2019-03" db="EMBL/GenBank/DDBJ databases">
        <title>Genomic Encyclopedia of Type Strains, Phase IV (KMG-IV): sequencing the most valuable type-strain genomes for metagenomic binning, comparative biology and taxonomic classification.</title>
        <authorList>
            <person name="Goeker M."/>
        </authorList>
    </citation>
    <scope>NUCLEOTIDE SEQUENCE [LARGE SCALE GENOMIC DNA]</scope>
    <source>
        <strain evidence="3 4">DSM 102940</strain>
    </source>
</reference>
<evidence type="ECO:0000313" key="3">
    <source>
        <dbReference type="EMBL" id="TCO74592.1"/>
    </source>
</evidence>
<evidence type="ECO:0000256" key="1">
    <source>
        <dbReference type="SAM" id="Phobius"/>
    </source>
</evidence>
<keyword evidence="1" id="KW-0472">Membrane</keyword>
<protein>
    <submittedName>
        <fullName evidence="3">Uncharacterized protein (DUF58 family)</fullName>
    </submittedName>
</protein>